<gene>
    <name evidence="1" type="ORF">LCGC14_1869530</name>
</gene>
<organism evidence="1">
    <name type="scientific">marine sediment metagenome</name>
    <dbReference type="NCBI Taxonomy" id="412755"/>
    <lineage>
        <taxon>unclassified sequences</taxon>
        <taxon>metagenomes</taxon>
        <taxon>ecological metagenomes</taxon>
    </lineage>
</organism>
<feature type="non-terminal residue" evidence="1">
    <location>
        <position position="500"/>
    </location>
</feature>
<sequence length="500" mass="52104">MPVSRIPKQKRKDMVGLRKNLRKLASQKLGSLVIPTFANIILTDLTATRLTATDSTKKLSSVSDLTSWIAGTTNRVTVADVGDGTVILSGPQDIHTGAAPTFAGGTFTEVVTGVLPTIANHLATKEYVDLSLGAFKTFFLSDTSGVGALNFAYPHETGEAQSSIVTAGLGLGDDQLVKGYITEAGEPGTTTLHDGVTTFHFHAKKGAANQRTTVLYAVLSWVDADGTSNKTTVTTTELSGELTDTETTYEIHTALGADVEIASTARLILDVYANVGSGAQPSVVSLFMEGTEDSYFTTEVDSGIWQNHGDVLDDLNTVGPVGADSEFLVGTGAGALAWESGATVRTSLGLGTGDSPTLTGLTLSGLTEGSVLFAGASGIISQDNSNFFWDDTNNRLGIGTAVPGQPLHIKSTTGGVGLRLERAGVGNDAFLQFVTGGVADWFVGLDNSPAANRPDFQIKTANNANPEFIIRTSGNVGIGTVIPEVRLHVVHASSPSTILE</sequence>
<comment type="caution">
    <text evidence="1">The sequence shown here is derived from an EMBL/GenBank/DDBJ whole genome shotgun (WGS) entry which is preliminary data.</text>
</comment>
<reference evidence="1" key="1">
    <citation type="journal article" date="2015" name="Nature">
        <title>Complex archaea that bridge the gap between prokaryotes and eukaryotes.</title>
        <authorList>
            <person name="Spang A."/>
            <person name="Saw J.H."/>
            <person name="Jorgensen S.L."/>
            <person name="Zaremba-Niedzwiedzka K."/>
            <person name="Martijn J."/>
            <person name="Lind A.E."/>
            <person name="van Eijk R."/>
            <person name="Schleper C."/>
            <person name="Guy L."/>
            <person name="Ettema T.J."/>
        </authorList>
    </citation>
    <scope>NUCLEOTIDE SEQUENCE</scope>
</reference>
<proteinExistence type="predicted"/>
<name>A0A0F9GTI8_9ZZZZ</name>
<dbReference type="AlphaFoldDB" id="A0A0F9GTI8"/>
<accession>A0A0F9GTI8</accession>
<protein>
    <submittedName>
        <fullName evidence="1">Uncharacterized protein</fullName>
    </submittedName>
</protein>
<evidence type="ECO:0000313" key="1">
    <source>
        <dbReference type="EMBL" id="KKL93956.1"/>
    </source>
</evidence>
<dbReference type="EMBL" id="LAZR01019054">
    <property type="protein sequence ID" value="KKL93956.1"/>
    <property type="molecule type" value="Genomic_DNA"/>
</dbReference>